<dbReference type="RefSeq" id="WP_295369782.1">
    <property type="nucleotide sequence ID" value="NZ_DYUC01000041.1"/>
</dbReference>
<accession>A0A921SRW3</accession>
<reference evidence="7" key="1">
    <citation type="journal article" date="2021" name="PeerJ">
        <title>Extensive microbial diversity within the chicken gut microbiome revealed by metagenomics and culture.</title>
        <authorList>
            <person name="Gilroy R."/>
            <person name="Ravi A."/>
            <person name="Getino M."/>
            <person name="Pursley I."/>
            <person name="Horton D.L."/>
            <person name="Alikhan N.F."/>
            <person name="Baker D."/>
            <person name="Gharbi K."/>
            <person name="Hall N."/>
            <person name="Watson M."/>
            <person name="Adriaenssens E.M."/>
            <person name="Foster-Nyarko E."/>
            <person name="Jarju S."/>
            <person name="Secka A."/>
            <person name="Antonio M."/>
            <person name="Oren A."/>
            <person name="Chaudhuri R.R."/>
            <person name="La Ragione R."/>
            <person name="Hildebrand F."/>
            <person name="Pallen M.J."/>
        </authorList>
    </citation>
    <scope>NUCLEOTIDE SEQUENCE</scope>
    <source>
        <strain evidence="7">CHK179-5677</strain>
    </source>
</reference>
<evidence type="ECO:0000256" key="3">
    <source>
        <dbReference type="ARBA" id="ARBA00048462"/>
    </source>
</evidence>
<evidence type="ECO:0000313" key="7">
    <source>
        <dbReference type="EMBL" id="HJG86285.1"/>
    </source>
</evidence>
<dbReference type="Gene3D" id="3.30.70.250">
    <property type="entry name" value="Malonyl-CoA ACP transacylase, ACP-binding"/>
    <property type="match status" value="1"/>
</dbReference>
<dbReference type="GO" id="GO:0005829">
    <property type="term" value="C:cytosol"/>
    <property type="evidence" value="ECO:0007669"/>
    <property type="project" value="TreeGrafter"/>
</dbReference>
<dbReference type="InterPro" id="IPR016036">
    <property type="entry name" value="Malonyl_transacylase_ACP-bd"/>
</dbReference>
<dbReference type="GO" id="GO:0004314">
    <property type="term" value="F:[acyl-carrier-protein] S-malonyltransferase activity"/>
    <property type="evidence" value="ECO:0007669"/>
    <property type="project" value="UniProtKB-EC"/>
</dbReference>
<name>A0A921SRW3_9FIRM</name>
<dbReference type="FunFam" id="3.30.70.250:FF:000001">
    <property type="entry name" value="Malonyl CoA-acyl carrier protein transacylase"/>
    <property type="match status" value="1"/>
</dbReference>
<comment type="similarity">
    <text evidence="4">Belongs to the fabD family.</text>
</comment>
<dbReference type="GO" id="GO:0006633">
    <property type="term" value="P:fatty acid biosynthetic process"/>
    <property type="evidence" value="ECO:0007669"/>
    <property type="project" value="TreeGrafter"/>
</dbReference>
<dbReference type="NCBIfam" id="TIGR00128">
    <property type="entry name" value="fabD"/>
    <property type="match status" value="1"/>
</dbReference>
<dbReference type="InterPro" id="IPR016035">
    <property type="entry name" value="Acyl_Trfase/lysoPLipase"/>
</dbReference>
<dbReference type="InterPro" id="IPR014043">
    <property type="entry name" value="Acyl_transferase_dom"/>
</dbReference>
<evidence type="ECO:0000256" key="1">
    <source>
        <dbReference type="ARBA" id="ARBA00022679"/>
    </source>
</evidence>
<dbReference type="InterPro" id="IPR001227">
    <property type="entry name" value="Ac_transferase_dom_sf"/>
</dbReference>
<protein>
    <recommendedName>
        <fullName evidence="4">Malonyl CoA-acyl carrier protein transacylase</fullName>
        <ecNumber evidence="4">2.3.1.39</ecNumber>
    </recommendedName>
</protein>
<dbReference type="SUPFAM" id="SSF55048">
    <property type="entry name" value="Probable ACP-binding domain of malonyl-CoA ACP transacylase"/>
    <property type="match status" value="1"/>
</dbReference>
<gene>
    <name evidence="7" type="primary">fabD</name>
    <name evidence="7" type="ORF">K8V01_04570</name>
</gene>
<evidence type="ECO:0000259" key="6">
    <source>
        <dbReference type="SMART" id="SM00827"/>
    </source>
</evidence>
<dbReference type="Pfam" id="PF00698">
    <property type="entry name" value="Acyl_transf_1"/>
    <property type="match status" value="1"/>
</dbReference>
<feature type="domain" description="Malonyl-CoA:ACP transacylase (MAT)" evidence="6">
    <location>
        <begin position="6"/>
        <end position="311"/>
    </location>
</feature>
<sequence length="312" mass="32601">MSLAFLYAGQGSQHPGMGADLYEAHAAFRSVLDSAAERVDFDLKEVSFTDAAGVLNQTAYTQPAMVAFAAGVTALLYERGIEPDYAAGLSLGEYSALHAAGVFSAAEAVSLVAFRGKAMTQAAQGMDCAMMAVLGLDAPTLQSACDQATSLGVVEIANYNCPGQLVIGGEKSAVEKAAALAKELGAKRALPLKVSGPFHTSLLKPAGDALAERFRSVEFAPMAFPVLFNCLGREMGEGDTIPALLERQVQSSVRMEDTIRRLEALGVDTIVEIGPGKVLSGFVRKTCPAIRTFAVETCADLDALTAALKGES</sequence>
<comment type="catalytic activity">
    <reaction evidence="3 4">
        <text>holo-[ACP] + malonyl-CoA = malonyl-[ACP] + CoA</text>
        <dbReference type="Rhea" id="RHEA:41792"/>
        <dbReference type="Rhea" id="RHEA-COMP:9623"/>
        <dbReference type="Rhea" id="RHEA-COMP:9685"/>
        <dbReference type="ChEBI" id="CHEBI:57287"/>
        <dbReference type="ChEBI" id="CHEBI:57384"/>
        <dbReference type="ChEBI" id="CHEBI:64479"/>
        <dbReference type="ChEBI" id="CHEBI:78449"/>
        <dbReference type="EC" id="2.3.1.39"/>
    </reaction>
</comment>
<feature type="active site" evidence="5">
    <location>
        <position position="90"/>
    </location>
</feature>
<dbReference type="InterPro" id="IPR050858">
    <property type="entry name" value="Mal-CoA-ACP_Trans/PKS_FabD"/>
</dbReference>
<dbReference type="PANTHER" id="PTHR42681:SF1">
    <property type="entry name" value="MALONYL-COA-ACYL CARRIER PROTEIN TRANSACYLASE, MITOCHONDRIAL"/>
    <property type="match status" value="1"/>
</dbReference>
<dbReference type="Gene3D" id="3.40.366.10">
    <property type="entry name" value="Malonyl-Coenzyme A Acyl Carrier Protein, domain 2"/>
    <property type="match status" value="1"/>
</dbReference>
<dbReference type="SUPFAM" id="SSF52151">
    <property type="entry name" value="FabD/lysophospholipase-like"/>
    <property type="match status" value="1"/>
</dbReference>
<dbReference type="SMART" id="SM00827">
    <property type="entry name" value="PKS_AT"/>
    <property type="match status" value="1"/>
</dbReference>
<comment type="caution">
    <text evidence="7">The sequence shown here is derived from an EMBL/GenBank/DDBJ whole genome shotgun (WGS) entry which is preliminary data.</text>
</comment>
<organism evidence="7 8">
    <name type="scientific">Pseudoflavonifractor capillosus</name>
    <dbReference type="NCBI Taxonomy" id="106588"/>
    <lineage>
        <taxon>Bacteria</taxon>
        <taxon>Bacillati</taxon>
        <taxon>Bacillota</taxon>
        <taxon>Clostridia</taxon>
        <taxon>Eubacteriales</taxon>
        <taxon>Oscillospiraceae</taxon>
        <taxon>Pseudoflavonifractor</taxon>
    </lineage>
</organism>
<dbReference type="PIRSF" id="PIRSF000446">
    <property type="entry name" value="Mct"/>
    <property type="match status" value="1"/>
</dbReference>
<dbReference type="EC" id="2.3.1.39" evidence="4"/>
<keyword evidence="1 4" id="KW-0808">Transferase</keyword>
<keyword evidence="2 4" id="KW-0012">Acyltransferase</keyword>
<evidence type="ECO:0000313" key="8">
    <source>
        <dbReference type="Proteomes" id="UP000760668"/>
    </source>
</evidence>
<dbReference type="PANTHER" id="PTHR42681">
    <property type="entry name" value="MALONYL-COA-ACYL CARRIER PROTEIN TRANSACYLASE, MITOCHONDRIAL"/>
    <property type="match status" value="1"/>
</dbReference>
<evidence type="ECO:0000256" key="2">
    <source>
        <dbReference type="ARBA" id="ARBA00023315"/>
    </source>
</evidence>
<dbReference type="EMBL" id="DYUC01000041">
    <property type="protein sequence ID" value="HJG86285.1"/>
    <property type="molecule type" value="Genomic_DNA"/>
</dbReference>
<feature type="active site" evidence="5">
    <location>
        <position position="199"/>
    </location>
</feature>
<proteinExistence type="inferred from homology"/>
<reference evidence="7" key="2">
    <citation type="submission" date="2021-09" db="EMBL/GenBank/DDBJ databases">
        <authorList>
            <person name="Gilroy R."/>
        </authorList>
    </citation>
    <scope>NUCLEOTIDE SEQUENCE</scope>
    <source>
        <strain evidence="7">CHK179-5677</strain>
    </source>
</reference>
<dbReference type="InterPro" id="IPR004410">
    <property type="entry name" value="Malonyl_CoA-ACP_transAc_FabD"/>
</dbReference>
<evidence type="ECO:0000256" key="4">
    <source>
        <dbReference type="PIRNR" id="PIRNR000446"/>
    </source>
</evidence>
<dbReference type="Proteomes" id="UP000760668">
    <property type="component" value="Unassembled WGS sequence"/>
</dbReference>
<dbReference type="InterPro" id="IPR024925">
    <property type="entry name" value="Malonyl_CoA-ACP_transAc"/>
</dbReference>
<dbReference type="AlphaFoldDB" id="A0A921SRW3"/>
<evidence type="ECO:0000256" key="5">
    <source>
        <dbReference type="PIRSR" id="PIRSR000446-1"/>
    </source>
</evidence>